<evidence type="ECO:0000313" key="6">
    <source>
        <dbReference type="Proteomes" id="UP001518989"/>
    </source>
</evidence>
<dbReference type="InterPro" id="IPR036390">
    <property type="entry name" value="WH_DNA-bd_sf"/>
</dbReference>
<evidence type="ECO:0000313" key="5">
    <source>
        <dbReference type="EMBL" id="MBO1079215.1"/>
    </source>
</evidence>
<name>A0ABS3KP51_9PROT</name>
<comment type="caution">
    <text evidence="5">The sequence shown here is derived from an EMBL/GenBank/DDBJ whole genome shotgun (WGS) entry which is preliminary data.</text>
</comment>
<dbReference type="Gene3D" id="1.10.10.10">
    <property type="entry name" value="Winged helix-like DNA-binding domain superfamily/Winged helix DNA-binding domain"/>
    <property type="match status" value="1"/>
</dbReference>
<keyword evidence="1" id="KW-0805">Transcription regulation</keyword>
<keyword evidence="3" id="KW-0804">Transcription</keyword>
<dbReference type="PANTHER" id="PTHR43537">
    <property type="entry name" value="TRANSCRIPTIONAL REGULATOR, GNTR FAMILY"/>
    <property type="match status" value="1"/>
</dbReference>
<dbReference type="RefSeq" id="WP_207416739.1">
    <property type="nucleotide sequence ID" value="NZ_CP061177.1"/>
</dbReference>
<protein>
    <submittedName>
        <fullName evidence="5">GntR family transcriptional regulator</fullName>
    </submittedName>
</protein>
<evidence type="ECO:0000256" key="3">
    <source>
        <dbReference type="ARBA" id="ARBA00023163"/>
    </source>
</evidence>
<dbReference type="SUPFAM" id="SSF48008">
    <property type="entry name" value="GntR ligand-binding domain-like"/>
    <property type="match status" value="1"/>
</dbReference>
<proteinExistence type="predicted"/>
<dbReference type="InterPro" id="IPR011711">
    <property type="entry name" value="GntR_C"/>
</dbReference>
<evidence type="ECO:0000259" key="4">
    <source>
        <dbReference type="PROSITE" id="PS50949"/>
    </source>
</evidence>
<gene>
    <name evidence="5" type="ORF">IAI61_09250</name>
</gene>
<dbReference type="Proteomes" id="UP001518989">
    <property type="component" value="Unassembled WGS sequence"/>
</dbReference>
<keyword evidence="6" id="KW-1185">Reference proteome</keyword>
<organism evidence="5 6">
    <name type="scientific">Roseomonas haemaphysalidis</name>
    <dbReference type="NCBI Taxonomy" id="2768162"/>
    <lineage>
        <taxon>Bacteria</taxon>
        <taxon>Pseudomonadati</taxon>
        <taxon>Pseudomonadota</taxon>
        <taxon>Alphaproteobacteria</taxon>
        <taxon>Acetobacterales</taxon>
        <taxon>Roseomonadaceae</taxon>
        <taxon>Roseomonas</taxon>
    </lineage>
</organism>
<dbReference type="PANTHER" id="PTHR43537:SF49">
    <property type="entry name" value="TRANSCRIPTIONAL REGULATORY PROTEIN"/>
    <property type="match status" value="1"/>
</dbReference>
<evidence type="ECO:0000256" key="1">
    <source>
        <dbReference type="ARBA" id="ARBA00023015"/>
    </source>
</evidence>
<feature type="domain" description="HTH gntR-type" evidence="4">
    <location>
        <begin position="15"/>
        <end position="82"/>
    </location>
</feature>
<dbReference type="Gene3D" id="1.20.120.530">
    <property type="entry name" value="GntR ligand-binding domain-like"/>
    <property type="match status" value="1"/>
</dbReference>
<keyword evidence="2" id="KW-0238">DNA-binding</keyword>
<reference evidence="5 6" key="1">
    <citation type="submission" date="2020-09" db="EMBL/GenBank/DDBJ databases">
        <title>Roseomonas.</title>
        <authorList>
            <person name="Zhu W."/>
        </authorList>
    </citation>
    <scope>NUCLEOTIDE SEQUENCE [LARGE SCALE GENOMIC DNA]</scope>
    <source>
        <strain evidence="5 6">573</strain>
    </source>
</reference>
<dbReference type="Pfam" id="PF00392">
    <property type="entry name" value="GntR"/>
    <property type="match status" value="1"/>
</dbReference>
<dbReference type="SMART" id="SM00345">
    <property type="entry name" value="HTH_GNTR"/>
    <property type="match status" value="1"/>
</dbReference>
<evidence type="ECO:0000256" key="2">
    <source>
        <dbReference type="ARBA" id="ARBA00023125"/>
    </source>
</evidence>
<accession>A0ABS3KP51</accession>
<dbReference type="PROSITE" id="PS50949">
    <property type="entry name" value="HTH_GNTR"/>
    <property type="match status" value="1"/>
</dbReference>
<dbReference type="SMART" id="SM00895">
    <property type="entry name" value="FCD"/>
    <property type="match status" value="1"/>
</dbReference>
<dbReference type="InterPro" id="IPR036388">
    <property type="entry name" value="WH-like_DNA-bd_sf"/>
</dbReference>
<dbReference type="Pfam" id="PF07729">
    <property type="entry name" value="FCD"/>
    <property type="match status" value="1"/>
</dbReference>
<sequence length="222" mass="24121">MQQAGTATMAEGGAGHRTGDLAARIEADINVGHLGTGAWLKQIDLEGRYGCTRIDLRQALDRLANKGLVRLVANRGYRVAEMEPHRLAEILELRAVVETAAVLRVLGRPGPADLDALEPLAADFAHAVAHGTVVEQEATNRAFHAALLGHCPNREMVATVFELRSRVPAAVTRQKNTQAILERTAREHVVMIDCLRRQDAEGLRAVTRSHILGDVEQILAEA</sequence>
<dbReference type="InterPro" id="IPR000524">
    <property type="entry name" value="Tscrpt_reg_HTH_GntR"/>
</dbReference>
<dbReference type="InterPro" id="IPR008920">
    <property type="entry name" value="TF_FadR/GntR_C"/>
</dbReference>
<dbReference type="EMBL" id="JACTNG010000004">
    <property type="protein sequence ID" value="MBO1079215.1"/>
    <property type="molecule type" value="Genomic_DNA"/>
</dbReference>
<dbReference type="SUPFAM" id="SSF46785">
    <property type="entry name" value="Winged helix' DNA-binding domain"/>
    <property type="match status" value="1"/>
</dbReference>